<organism evidence="1 2">
    <name type="scientific">Velocimicrobium porci</name>
    <dbReference type="NCBI Taxonomy" id="2606634"/>
    <lineage>
        <taxon>Bacteria</taxon>
        <taxon>Bacillati</taxon>
        <taxon>Bacillota</taxon>
        <taxon>Clostridia</taxon>
        <taxon>Lachnospirales</taxon>
        <taxon>Lachnospiraceae</taxon>
        <taxon>Velocimicrobium</taxon>
    </lineage>
</organism>
<proteinExistence type="predicted"/>
<dbReference type="AlphaFoldDB" id="A0A6L5XWJ1"/>
<comment type="caution">
    <text evidence="1">The sequence shown here is derived from an EMBL/GenBank/DDBJ whole genome shotgun (WGS) entry which is preliminary data.</text>
</comment>
<dbReference type="Proteomes" id="UP000482209">
    <property type="component" value="Unassembled WGS sequence"/>
</dbReference>
<reference evidence="1 2" key="1">
    <citation type="submission" date="2019-08" db="EMBL/GenBank/DDBJ databases">
        <title>In-depth cultivation of the pig gut microbiome towards novel bacterial diversity and tailored functional studies.</title>
        <authorList>
            <person name="Wylensek D."/>
            <person name="Hitch T.C.A."/>
            <person name="Clavel T."/>
        </authorList>
    </citation>
    <scope>NUCLEOTIDE SEQUENCE [LARGE SCALE GENOMIC DNA]</scope>
    <source>
        <strain evidence="1 2">WCA-693-APC-MOT-I</strain>
    </source>
</reference>
<accession>A0A6L5XWJ1</accession>
<dbReference type="EMBL" id="VUMT01000005">
    <property type="protein sequence ID" value="MSS63196.1"/>
    <property type="molecule type" value="Genomic_DNA"/>
</dbReference>
<keyword evidence="2" id="KW-1185">Reference proteome</keyword>
<sequence>MKGSRHFDTIGLRRLCPDESESYSIGSYCRNSYDWNIEYDCSSYDIAEYDIDEEPVELSGVCTIDTYIDLGFDDEDEIKEKLEIAAKKVYRYGSDCDTYAVICGDMPRGGNDEDEIIISNAFVVDFL</sequence>
<evidence type="ECO:0000313" key="1">
    <source>
        <dbReference type="EMBL" id="MSS63196.1"/>
    </source>
</evidence>
<protein>
    <submittedName>
        <fullName evidence="1">Uncharacterized protein</fullName>
    </submittedName>
</protein>
<evidence type="ECO:0000313" key="2">
    <source>
        <dbReference type="Proteomes" id="UP000482209"/>
    </source>
</evidence>
<gene>
    <name evidence="1" type="ORF">FYJ58_04795</name>
</gene>
<name>A0A6L5XWJ1_9FIRM</name>